<proteinExistence type="predicted"/>
<gene>
    <name evidence="1" type="ORF">Pla52o_53540</name>
</gene>
<keyword evidence="2" id="KW-1185">Reference proteome</keyword>
<name>A0A5C6C2U8_9BACT</name>
<dbReference type="Proteomes" id="UP000316304">
    <property type="component" value="Unassembled WGS sequence"/>
</dbReference>
<comment type="caution">
    <text evidence="1">The sequence shown here is derived from an EMBL/GenBank/DDBJ whole genome shotgun (WGS) entry which is preliminary data.</text>
</comment>
<dbReference type="EMBL" id="SJPT01000014">
    <property type="protein sequence ID" value="TWU17179.1"/>
    <property type="molecule type" value="Genomic_DNA"/>
</dbReference>
<evidence type="ECO:0000313" key="2">
    <source>
        <dbReference type="Proteomes" id="UP000316304"/>
    </source>
</evidence>
<organism evidence="1 2">
    <name type="scientific">Novipirellula galeiformis</name>
    <dbReference type="NCBI Taxonomy" id="2528004"/>
    <lineage>
        <taxon>Bacteria</taxon>
        <taxon>Pseudomonadati</taxon>
        <taxon>Planctomycetota</taxon>
        <taxon>Planctomycetia</taxon>
        <taxon>Pirellulales</taxon>
        <taxon>Pirellulaceae</taxon>
        <taxon>Novipirellula</taxon>
    </lineage>
</organism>
<evidence type="ECO:0000313" key="1">
    <source>
        <dbReference type="EMBL" id="TWU17179.1"/>
    </source>
</evidence>
<reference evidence="1 2" key="1">
    <citation type="submission" date="2019-02" db="EMBL/GenBank/DDBJ databases">
        <title>Deep-cultivation of Planctomycetes and their phenomic and genomic characterization uncovers novel biology.</title>
        <authorList>
            <person name="Wiegand S."/>
            <person name="Jogler M."/>
            <person name="Boedeker C."/>
            <person name="Pinto D."/>
            <person name="Vollmers J."/>
            <person name="Rivas-Marin E."/>
            <person name="Kohn T."/>
            <person name="Peeters S.H."/>
            <person name="Heuer A."/>
            <person name="Rast P."/>
            <person name="Oberbeckmann S."/>
            <person name="Bunk B."/>
            <person name="Jeske O."/>
            <person name="Meyerdierks A."/>
            <person name="Storesund J.E."/>
            <person name="Kallscheuer N."/>
            <person name="Luecker S."/>
            <person name="Lage O.M."/>
            <person name="Pohl T."/>
            <person name="Merkel B.J."/>
            <person name="Hornburger P."/>
            <person name="Mueller R.-W."/>
            <person name="Bruemmer F."/>
            <person name="Labrenz M."/>
            <person name="Spormann A.M."/>
            <person name="Op Den Camp H."/>
            <person name="Overmann J."/>
            <person name="Amann R."/>
            <person name="Jetten M.S.M."/>
            <person name="Mascher T."/>
            <person name="Medema M.H."/>
            <person name="Devos D.P."/>
            <person name="Kaster A.-K."/>
            <person name="Ovreas L."/>
            <person name="Rohde M."/>
            <person name="Galperin M.Y."/>
            <person name="Jogler C."/>
        </authorList>
    </citation>
    <scope>NUCLEOTIDE SEQUENCE [LARGE SCALE GENOMIC DNA]</scope>
    <source>
        <strain evidence="1 2">Pla52o</strain>
    </source>
</reference>
<dbReference type="AlphaFoldDB" id="A0A5C6C2U8"/>
<sequence>MQWGEGKTLSYTVEMPHVAASIRMRFQILRVEIEASEIMRRISTRISTRTGAVPRSPLHRQGLERRFRRGMCGGLPAVGNAHDLDRVTVPIGPHRRLQ</sequence>
<accession>A0A5C6C2U8</accession>
<protein>
    <submittedName>
        <fullName evidence="1">Uncharacterized protein</fullName>
    </submittedName>
</protein>